<evidence type="ECO:0000313" key="2">
    <source>
        <dbReference type="EMBL" id="MBQ0909832.1"/>
    </source>
</evidence>
<feature type="chain" id="PRO_5045443592" description="DUF4468 domain-containing protein" evidence="1">
    <location>
        <begin position="20"/>
        <end position="194"/>
    </location>
</feature>
<proteinExistence type="predicted"/>
<comment type="caution">
    <text evidence="2">The sequence shown here is derived from an EMBL/GenBank/DDBJ whole genome shotgun (WGS) entry which is preliminary data.</text>
</comment>
<evidence type="ECO:0000313" key="3">
    <source>
        <dbReference type="Proteomes" id="UP000679008"/>
    </source>
</evidence>
<reference evidence="2 3" key="1">
    <citation type="submission" date="2021-04" db="EMBL/GenBank/DDBJ databases">
        <title>Description of novel Flavobacterium sp. F-328.</title>
        <authorList>
            <person name="Saticioglu I.B."/>
        </authorList>
    </citation>
    <scope>NUCLEOTIDE SEQUENCE [LARGE SCALE GENOMIC DNA]</scope>
    <source>
        <strain evidence="2 3">F-328</strain>
    </source>
</reference>
<protein>
    <recommendedName>
        <fullName evidence="4">DUF4468 domain-containing protein</fullName>
    </recommendedName>
</protein>
<dbReference type="Proteomes" id="UP000679008">
    <property type="component" value="Unassembled WGS sequence"/>
</dbReference>
<keyword evidence="1" id="KW-0732">Signal</keyword>
<evidence type="ECO:0008006" key="4">
    <source>
        <dbReference type="Google" id="ProtNLM"/>
    </source>
</evidence>
<organism evidence="2 3">
    <name type="scientific">Flavobacterium erciyesense</name>
    <dbReference type="NCBI Taxonomy" id="2825842"/>
    <lineage>
        <taxon>Bacteria</taxon>
        <taxon>Pseudomonadati</taxon>
        <taxon>Bacteroidota</taxon>
        <taxon>Flavobacteriia</taxon>
        <taxon>Flavobacteriales</taxon>
        <taxon>Flavobacteriaceae</taxon>
        <taxon>Flavobacterium</taxon>
    </lineage>
</organism>
<accession>A0ABS5D727</accession>
<keyword evidence="3" id="KW-1185">Reference proteome</keyword>
<dbReference type="RefSeq" id="WP_210791580.1">
    <property type="nucleotide sequence ID" value="NZ_JAGPXB010000017.1"/>
</dbReference>
<gene>
    <name evidence="2" type="ORF">KBJ98_14045</name>
</gene>
<dbReference type="EMBL" id="JAGPXB010000017">
    <property type="protein sequence ID" value="MBQ0909832.1"/>
    <property type="molecule type" value="Genomic_DNA"/>
</dbReference>
<feature type="signal peptide" evidence="1">
    <location>
        <begin position="1"/>
        <end position="19"/>
    </location>
</feature>
<evidence type="ECO:0000256" key="1">
    <source>
        <dbReference type="SAM" id="SignalP"/>
    </source>
</evidence>
<sequence length="194" mass="21899">MKKAFLSLVFLLTVSTVCAQELATGFYVSMSNDTVKSQLKVPKSIFGSLDFSKFLFKVEVVESDGSLQKLKPDAIKSFGFTFEGQEYRFFGKPTITKNNYRFLEAIVLGPKTSIYKFETVNQNGGSLGTFYTFEKADGTFEFFNTGMRNLEKFKDVLKEFYKDYPAAIVAIDARFKQKATFKSDIITVAKAVNN</sequence>
<name>A0ABS5D727_9FLAO</name>